<proteinExistence type="predicted"/>
<organism evidence="1 2">
    <name type="scientific">Candidatus Zambryskibacteria bacterium RIFCSPLOWO2_01_FULL_39_39</name>
    <dbReference type="NCBI Taxonomy" id="1802758"/>
    <lineage>
        <taxon>Bacteria</taxon>
        <taxon>Candidatus Zambryskiibacteriota</taxon>
    </lineage>
</organism>
<dbReference type="AlphaFoldDB" id="A0A1G2TXL3"/>
<evidence type="ECO:0000313" key="2">
    <source>
        <dbReference type="Proteomes" id="UP000177707"/>
    </source>
</evidence>
<comment type="caution">
    <text evidence="1">The sequence shown here is derived from an EMBL/GenBank/DDBJ whole genome shotgun (WGS) entry which is preliminary data.</text>
</comment>
<reference evidence="1 2" key="1">
    <citation type="journal article" date="2016" name="Nat. Commun.">
        <title>Thousands of microbial genomes shed light on interconnected biogeochemical processes in an aquifer system.</title>
        <authorList>
            <person name="Anantharaman K."/>
            <person name="Brown C.T."/>
            <person name="Hug L.A."/>
            <person name="Sharon I."/>
            <person name="Castelle C.J."/>
            <person name="Probst A.J."/>
            <person name="Thomas B.C."/>
            <person name="Singh A."/>
            <person name="Wilkins M.J."/>
            <person name="Karaoz U."/>
            <person name="Brodie E.L."/>
            <person name="Williams K.H."/>
            <person name="Hubbard S.S."/>
            <person name="Banfield J.F."/>
        </authorList>
    </citation>
    <scope>NUCLEOTIDE SEQUENCE [LARGE SCALE GENOMIC DNA]</scope>
</reference>
<protein>
    <submittedName>
        <fullName evidence="1">Uncharacterized protein</fullName>
    </submittedName>
</protein>
<gene>
    <name evidence="1" type="ORF">A3A96_00465</name>
</gene>
<dbReference type="STRING" id="1802758.A3A96_00465"/>
<accession>A0A1G2TXL3</accession>
<evidence type="ECO:0000313" key="1">
    <source>
        <dbReference type="EMBL" id="OHB01899.1"/>
    </source>
</evidence>
<name>A0A1G2TXL3_9BACT</name>
<dbReference type="Proteomes" id="UP000177707">
    <property type="component" value="Unassembled WGS sequence"/>
</dbReference>
<sequence>MSFVWIRESLLQGCDATKNGFRQSHIGSENNKLGVFSFVVSLEQIVSYINEIWLDPDYELVIVPDKCQRITIGSKK</sequence>
<dbReference type="EMBL" id="MHWB01000009">
    <property type="protein sequence ID" value="OHB01899.1"/>
    <property type="molecule type" value="Genomic_DNA"/>
</dbReference>